<keyword evidence="2" id="KW-1185">Reference proteome</keyword>
<dbReference type="AlphaFoldDB" id="A0A0N4UXG0"/>
<evidence type="ECO:0000313" key="2">
    <source>
        <dbReference type="Proteomes" id="UP000274131"/>
    </source>
</evidence>
<sequence>MSPHKNVKNPRTDKAVIVLRILLYVDLDGYLISSRSLTGTAVVVEVKYEGSKMRKTDGSESVYRGTSLTGGSYAGSLLEREERGESKLMYLLFVDGGGCVTVI</sequence>
<protein>
    <submittedName>
        <fullName evidence="3">Pkinase_fungal domain-containing protein</fullName>
    </submittedName>
</protein>
<dbReference type="WBParaSite" id="EVEC_0000221901-mRNA-1">
    <property type="protein sequence ID" value="EVEC_0000221901-mRNA-1"/>
    <property type="gene ID" value="EVEC_0000221901"/>
</dbReference>
<accession>A0A0N4UXG0</accession>
<organism evidence="3">
    <name type="scientific">Enterobius vermicularis</name>
    <name type="common">Human pinworm</name>
    <dbReference type="NCBI Taxonomy" id="51028"/>
    <lineage>
        <taxon>Eukaryota</taxon>
        <taxon>Metazoa</taxon>
        <taxon>Ecdysozoa</taxon>
        <taxon>Nematoda</taxon>
        <taxon>Chromadorea</taxon>
        <taxon>Rhabditida</taxon>
        <taxon>Spirurina</taxon>
        <taxon>Oxyuridomorpha</taxon>
        <taxon>Oxyuroidea</taxon>
        <taxon>Oxyuridae</taxon>
        <taxon>Enterobius</taxon>
    </lineage>
</organism>
<evidence type="ECO:0000313" key="1">
    <source>
        <dbReference type="EMBL" id="VDD86784.1"/>
    </source>
</evidence>
<gene>
    <name evidence="1" type="ORF">EVEC_LOCUS1927</name>
</gene>
<reference evidence="3" key="1">
    <citation type="submission" date="2017-02" db="UniProtKB">
        <authorList>
            <consortium name="WormBaseParasite"/>
        </authorList>
    </citation>
    <scope>IDENTIFICATION</scope>
</reference>
<dbReference type="EMBL" id="UXUI01007288">
    <property type="protein sequence ID" value="VDD86784.1"/>
    <property type="molecule type" value="Genomic_DNA"/>
</dbReference>
<reference evidence="1 2" key="2">
    <citation type="submission" date="2018-10" db="EMBL/GenBank/DDBJ databases">
        <authorList>
            <consortium name="Pathogen Informatics"/>
        </authorList>
    </citation>
    <scope>NUCLEOTIDE SEQUENCE [LARGE SCALE GENOMIC DNA]</scope>
</reference>
<proteinExistence type="predicted"/>
<evidence type="ECO:0000313" key="3">
    <source>
        <dbReference type="WBParaSite" id="EVEC_0000221901-mRNA-1"/>
    </source>
</evidence>
<dbReference type="Proteomes" id="UP000274131">
    <property type="component" value="Unassembled WGS sequence"/>
</dbReference>
<name>A0A0N4UXG0_ENTVE</name>